<dbReference type="PROSITE" id="PS51819">
    <property type="entry name" value="VOC"/>
    <property type="match status" value="1"/>
</dbReference>
<evidence type="ECO:0000256" key="5">
    <source>
        <dbReference type="ARBA" id="ARBA00022553"/>
    </source>
</evidence>
<dbReference type="InterPro" id="IPR004360">
    <property type="entry name" value="Glyas_Fos-R_dOase_dom"/>
</dbReference>
<dbReference type="AlphaFoldDB" id="A0A8T2BKU7"/>
<sequence>MSKEKGEERQQMHEMAYEGDKRRGLVVLHRFGYTIAMMGYGPEDKFPVLELTYNYGVTEYDKGNAFAQIAIGTDDVYKTAEAIKLFGEKITREPGPLPGISTKITACLDPDGWKSVFLDNIDFLKELEKRETNPGVRVIGRRIYDSKNGKSCHQCRQKTLDFAAPCKVMKKNKLCPIKFCYKCLSNRYGENAEEVAKLDDWMCPLCRGICICSVCRTSRGQQPTGILAPQAKARGLSVYELLEVEGHDKFAYQKKPKLVNASNEGSSNSESVPGTKVRIIDVAKEKKKKVKSSDKLKEDIQFETQLPQGISLTCVSSIDIPTEEAGNVCQLFEFCSAFRKALALKEEHAETIVRELFVCGRDTRRQQYSSIIQMMIQLLDLISKDREMSLSLSSTDNSWFTAIGEIILQSKVLSDEFPLETFVAGVAAYEKMNASRKLKLLNFLCDESLSTWAMRNYIKSQTRECGEQKKEAKQKAAAAKEKEKELKQMLQGEVAKAIMEKNGAPLSIEEHNSVVSQIKDEAKEAHEEMIEAKGMKCGMTVICDVRRTEPIMLDDNGFVIWKLKCFEEEQIFLLQDLGTFDDLCPHERWLAFKPEQKPEIEKYISSKRRKLRQTQKNTNPKKECK</sequence>
<keyword evidence="6" id="KW-0832">Ubl conjugation</keyword>
<evidence type="ECO:0000313" key="14">
    <source>
        <dbReference type="Proteomes" id="UP000694240"/>
    </source>
</evidence>
<proteinExistence type="predicted"/>
<evidence type="ECO:0000256" key="6">
    <source>
        <dbReference type="ARBA" id="ARBA00022843"/>
    </source>
</evidence>
<keyword evidence="9" id="KW-0539">Nucleus</keyword>
<evidence type="ECO:0000256" key="8">
    <source>
        <dbReference type="ARBA" id="ARBA00023163"/>
    </source>
</evidence>
<dbReference type="PANTHER" id="PTHR31169">
    <property type="entry name" value="OS05G0300700 PROTEIN"/>
    <property type="match status" value="1"/>
</dbReference>
<keyword evidence="3" id="KW-0963">Cytoplasm</keyword>
<keyword evidence="7" id="KW-0805">Transcription regulation</keyword>
<feature type="domain" description="VOC" evidence="12">
    <location>
        <begin position="1"/>
        <end position="120"/>
    </location>
</feature>
<dbReference type="GO" id="GO:0005634">
    <property type="term" value="C:nucleus"/>
    <property type="evidence" value="ECO:0007669"/>
    <property type="project" value="UniProtKB-SubCell"/>
</dbReference>
<evidence type="ECO:0000256" key="9">
    <source>
        <dbReference type="ARBA" id="ARBA00023242"/>
    </source>
</evidence>
<evidence type="ECO:0000256" key="2">
    <source>
        <dbReference type="ARBA" id="ARBA00004496"/>
    </source>
</evidence>
<dbReference type="GO" id="GO:0005737">
    <property type="term" value="C:cytoplasm"/>
    <property type="evidence" value="ECO:0007669"/>
    <property type="project" value="UniProtKB-SubCell"/>
</dbReference>
<dbReference type="GO" id="GO:0006355">
    <property type="term" value="P:regulation of DNA-templated transcription"/>
    <property type="evidence" value="ECO:0007669"/>
    <property type="project" value="InterPro"/>
</dbReference>
<keyword evidence="4" id="KW-1017">Isopeptide bond</keyword>
<dbReference type="InterPro" id="IPR018866">
    <property type="entry name" value="Znf-4CXXC_R1"/>
</dbReference>
<gene>
    <name evidence="13" type="ORF">ISN45_Aa02g014510</name>
</gene>
<dbReference type="PANTHER" id="PTHR31169:SF8">
    <property type="entry name" value="ZINC-FINGER DOMAIN OF MONOAMINE-OXIDASE A REPRESSOR R1 PROTEIN"/>
    <property type="match status" value="1"/>
</dbReference>
<evidence type="ECO:0000256" key="1">
    <source>
        <dbReference type="ARBA" id="ARBA00004123"/>
    </source>
</evidence>
<evidence type="ECO:0000256" key="10">
    <source>
        <dbReference type="SAM" id="Coils"/>
    </source>
</evidence>
<reference evidence="13 14" key="1">
    <citation type="submission" date="2020-12" db="EMBL/GenBank/DDBJ databases">
        <title>Concerted genomic and epigenomic changes stabilize Arabidopsis allopolyploids.</title>
        <authorList>
            <person name="Chen Z."/>
        </authorList>
    </citation>
    <scope>NUCLEOTIDE SEQUENCE [LARGE SCALE GENOMIC DNA]</scope>
    <source>
        <strain evidence="13">Allo738</strain>
        <tissue evidence="13">Leaf</tissue>
    </source>
</reference>
<protein>
    <submittedName>
        <fullName evidence="13">WHIM1 domain</fullName>
    </submittedName>
</protein>
<dbReference type="Pfam" id="PF10497">
    <property type="entry name" value="zf-4CXXC_R1"/>
    <property type="match status" value="1"/>
</dbReference>
<dbReference type="InterPro" id="IPR037523">
    <property type="entry name" value="VOC_core"/>
</dbReference>
<evidence type="ECO:0000256" key="4">
    <source>
        <dbReference type="ARBA" id="ARBA00022499"/>
    </source>
</evidence>
<dbReference type="Pfam" id="PF00903">
    <property type="entry name" value="Glyoxalase"/>
    <property type="match status" value="1"/>
</dbReference>
<name>A0A8T2BKU7_9BRAS</name>
<evidence type="ECO:0000313" key="13">
    <source>
        <dbReference type="EMBL" id="KAG7586102.1"/>
    </source>
</evidence>
<feature type="region of interest" description="Disordered" evidence="11">
    <location>
        <begin position="605"/>
        <end position="625"/>
    </location>
</feature>
<dbReference type="Proteomes" id="UP000694240">
    <property type="component" value="Chromosome 7"/>
</dbReference>
<keyword evidence="8" id="KW-0804">Transcription</keyword>
<dbReference type="EMBL" id="JAEFBK010000007">
    <property type="protein sequence ID" value="KAG7586102.1"/>
    <property type="molecule type" value="Genomic_DNA"/>
</dbReference>
<evidence type="ECO:0000256" key="11">
    <source>
        <dbReference type="SAM" id="MobiDB-lite"/>
    </source>
</evidence>
<evidence type="ECO:0000259" key="12">
    <source>
        <dbReference type="PROSITE" id="PS51819"/>
    </source>
</evidence>
<accession>A0A8T2BKU7</accession>
<organism evidence="13 14">
    <name type="scientific">Arabidopsis thaliana x Arabidopsis arenosa</name>
    <dbReference type="NCBI Taxonomy" id="1240361"/>
    <lineage>
        <taxon>Eukaryota</taxon>
        <taxon>Viridiplantae</taxon>
        <taxon>Streptophyta</taxon>
        <taxon>Embryophyta</taxon>
        <taxon>Tracheophyta</taxon>
        <taxon>Spermatophyta</taxon>
        <taxon>Magnoliopsida</taxon>
        <taxon>eudicotyledons</taxon>
        <taxon>Gunneridae</taxon>
        <taxon>Pentapetalae</taxon>
        <taxon>rosids</taxon>
        <taxon>malvids</taxon>
        <taxon>Brassicales</taxon>
        <taxon>Brassicaceae</taxon>
        <taxon>Camelineae</taxon>
        <taxon>Arabidopsis</taxon>
    </lineage>
</organism>
<dbReference type="InterPro" id="IPR040221">
    <property type="entry name" value="CDCA7/CDA7L"/>
</dbReference>
<comment type="caution">
    <text evidence="13">The sequence shown here is derived from an EMBL/GenBank/DDBJ whole genome shotgun (WGS) entry which is preliminary data.</text>
</comment>
<comment type="subcellular location">
    <subcellularLocation>
        <location evidence="2">Cytoplasm</location>
    </subcellularLocation>
    <subcellularLocation>
        <location evidence="1">Nucleus</location>
    </subcellularLocation>
</comment>
<evidence type="ECO:0000256" key="3">
    <source>
        <dbReference type="ARBA" id="ARBA00022490"/>
    </source>
</evidence>
<dbReference type="SMART" id="SM00571">
    <property type="entry name" value="DDT"/>
    <property type="match status" value="1"/>
</dbReference>
<feature type="coiled-coil region" evidence="10">
    <location>
        <begin position="462"/>
        <end position="535"/>
    </location>
</feature>
<keyword evidence="5" id="KW-0597">Phosphoprotein</keyword>
<keyword evidence="10" id="KW-0175">Coiled coil</keyword>
<evidence type="ECO:0000256" key="7">
    <source>
        <dbReference type="ARBA" id="ARBA00023015"/>
    </source>
</evidence>
<keyword evidence="14" id="KW-1185">Reference proteome</keyword>
<dbReference type="InterPro" id="IPR018501">
    <property type="entry name" value="DDT_dom"/>
</dbReference>